<reference evidence="1" key="1">
    <citation type="submission" date="2022-06" db="EMBL/GenBank/DDBJ databases">
        <title>Sequencing the genomes of 1000 actinobacteria strains.</title>
        <authorList>
            <person name="Klenk H.-P."/>
        </authorList>
    </citation>
    <scope>NUCLEOTIDE SEQUENCE</scope>
    <source>
        <strain evidence="1">DSM 46694</strain>
    </source>
</reference>
<protein>
    <submittedName>
        <fullName evidence="1">Uncharacterized protein</fullName>
    </submittedName>
</protein>
<dbReference type="EMBL" id="JAMZEB010000002">
    <property type="protein sequence ID" value="MCP2364295.1"/>
    <property type="molecule type" value="Genomic_DNA"/>
</dbReference>
<dbReference type="Proteomes" id="UP001139648">
    <property type="component" value="Unassembled WGS sequence"/>
</dbReference>
<comment type="caution">
    <text evidence="1">The sequence shown here is derived from an EMBL/GenBank/DDBJ whole genome shotgun (WGS) entry which is preliminary data.</text>
</comment>
<keyword evidence="2" id="KW-1185">Reference proteome</keyword>
<gene>
    <name evidence="1" type="ORF">HD597_011315</name>
</gene>
<accession>A0A9X2GUT2</accession>
<dbReference type="RefSeq" id="WP_253756619.1">
    <property type="nucleotide sequence ID" value="NZ_BAABKA010000012.1"/>
</dbReference>
<dbReference type="AlphaFoldDB" id="A0A9X2GUT2"/>
<proteinExistence type="predicted"/>
<evidence type="ECO:0000313" key="2">
    <source>
        <dbReference type="Proteomes" id="UP001139648"/>
    </source>
</evidence>
<organism evidence="1 2">
    <name type="scientific">Nonomuraea thailandensis</name>
    <dbReference type="NCBI Taxonomy" id="1188745"/>
    <lineage>
        <taxon>Bacteria</taxon>
        <taxon>Bacillati</taxon>
        <taxon>Actinomycetota</taxon>
        <taxon>Actinomycetes</taxon>
        <taxon>Streptosporangiales</taxon>
        <taxon>Streptosporangiaceae</taxon>
        <taxon>Nonomuraea</taxon>
    </lineage>
</organism>
<evidence type="ECO:0000313" key="1">
    <source>
        <dbReference type="EMBL" id="MCP2364295.1"/>
    </source>
</evidence>
<name>A0A9X2GUT2_9ACTN</name>
<sequence>MSYEWTGEVVQYPQNKVNFSVNDGTFWVDLMGNLSGEEDTPADAALLMGKIKDALEAANLNVGAIYLSGICHQTLTEI</sequence>